<dbReference type="GO" id="GO:0005507">
    <property type="term" value="F:copper ion binding"/>
    <property type="evidence" value="ECO:0007669"/>
    <property type="project" value="InterPro"/>
</dbReference>
<comment type="cofactor">
    <cofactor evidence="2">
        <name>Cu cation</name>
        <dbReference type="ChEBI" id="CHEBI:23378"/>
    </cofactor>
    <text evidence="2">Contains 1 topaquinone per subunit.</text>
</comment>
<dbReference type="GO" id="GO:0008131">
    <property type="term" value="F:primary methylamine oxidase activity"/>
    <property type="evidence" value="ECO:0007669"/>
    <property type="project" value="InterPro"/>
</dbReference>
<dbReference type="InterPro" id="IPR000269">
    <property type="entry name" value="Cu_amine_oxidase"/>
</dbReference>
<dbReference type="InterPro" id="IPR036460">
    <property type="entry name" value="Cu_amine_oxidase_C_sf"/>
</dbReference>
<keyword evidence="2" id="KW-0479">Metal-binding</keyword>
<dbReference type="PANTHER" id="PTHR10638">
    <property type="entry name" value="COPPER AMINE OXIDASE"/>
    <property type="match status" value="1"/>
</dbReference>
<evidence type="ECO:0000259" key="3">
    <source>
        <dbReference type="Pfam" id="PF01179"/>
    </source>
</evidence>
<keyword evidence="2" id="KW-0186">Copper</keyword>
<evidence type="ECO:0000313" key="5">
    <source>
        <dbReference type="Proteomes" id="UP000481861"/>
    </source>
</evidence>
<keyword evidence="1 2" id="KW-0801">TPQ</keyword>
<dbReference type="EC" id="1.4.3.-" evidence="2"/>
<proteinExistence type="inferred from homology"/>
<comment type="caution">
    <text evidence="4">The sequence shown here is derived from an EMBL/GenBank/DDBJ whole genome shotgun (WGS) entry which is preliminary data.</text>
</comment>
<organism evidence="4 5">
    <name type="scientific">Massariosphaeria phaeospora</name>
    <dbReference type="NCBI Taxonomy" id="100035"/>
    <lineage>
        <taxon>Eukaryota</taxon>
        <taxon>Fungi</taxon>
        <taxon>Dikarya</taxon>
        <taxon>Ascomycota</taxon>
        <taxon>Pezizomycotina</taxon>
        <taxon>Dothideomycetes</taxon>
        <taxon>Pleosporomycetidae</taxon>
        <taxon>Pleosporales</taxon>
        <taxon>Pleosporales incertae sedis</taxon>
        <taxon>Massariosphaeria</taxon>
    </lineage>
</organism>
<evidence type="ECO:0000256" key="1">
    <source>
        <dbReference type="PIRSR" id="PIRSR600269-51"/>
    </source>
</evidence>
<reference evidence="4 5" key="1">
    <citation type="submission" date="2020-01" db="EMBL/GenBank/DDBJ databases">
        <authorList>
            <consortium name="DOE Joint Genome Institute"/>
            <person name="Haridas S."/>
            <person name="Albert R."/>
            <person name="Binder M."/>
            <person name="Bloem J."/>
            <person name="Labutti K."/>
            <person name="Salamov A."/>
            <person name="Andreopoulos B."/>
            <person name="Baker S.E."/>
            <person name="Barry K."/>
            <person name="Bills G."/>
            <person name="Bluhm B.H."/>
            <person name="Cannon C."/>
            <person name="Castanera R."/>
            <person name="Culley D.E."/>
            <person name="Daum C."/>
            <person name="Ezra D."/>
            <person name="Gonzalez J.B."/>
            <person name="Henrissat B."/>
            <person name="Kuo A."/>
            <person name="Liang C."/>
            <person name="Lipzen A."/>
            <person name="Lutzoni F."/>
            <person name="Magnuson J."/>
            <person name="Mondo S."/>
            <person name="Nolan M."/>
            <person name="Ohm R."/>
            <person name="Pangilinan J."/>
            <person name="Park H.-J.H."/>
            <person name="Ramirez L."/>
            <person name="Alfaro M."/>
            <person name="Sun H."/>
            <person name="Tritt A."/>
            <person name="Yoshinaga Y."/>
            <person name="Zwiers L.-H.L."/>
            <person name="Turgeon B.G."/>
            <person name="Goodwin S.B."/>
            <person name="Spatafora J.W."/>
            <person name="Crous P.W."/>
            <person name="Grigoriev I.V."/>
        </authorList>
    </citation>
    <scope>NUCLEOTIDE SEQUENCE [LARGE SCALE GENOMIC DNA]</scope>
    <source>
        <strain evidence="4 5">CBS 611.86</strain>
    </source>
</reference>
<evidence type="ECO:0000313" key="4">
    <source>
        <dbReference type="EMBL" id="KAF2870339.1"/>
    </source>
</evidence>
<comment type="similarity">
    <text evidence="2">Belongs to the copper/topaquinone oxidase family.</text>
</comment>
<dbReference type="Proteomes" id="UP000481861">
    <property type="component" value="Unassembled WGS sequence"/>
</dbReference>
<gene>
    <name evidence="4" type="ORF">BDV95DRAFT_639714</name>
</gene>
<dbReference type="GO" id="GO:0009308">
    <property type="term" value="P:amine metabolic process"/>
    <property type="evidence" value="ECO:0007669"/>
    <property type="project" value="UniProtKB-UniRule"/>
</dbReference>
<dbReference type="InterPro" id="IPR049948">
    <property type="entry name" value="Cu_Am_ox_TPQ-bd"/>
</dbReference>
<dbReference type="GO" id="GO:0048038">
    <property type="term" value="F:quinone binding"/>
    <property type="evidence" value="ECO:0007669"/>
    <property type="project" value="InterPro"/>
</dbReference>
<dbReference type="OrthoDB" id="5379943at2759"/>
<dbReference type="PANTHER" id="PTHR10638:SF33">
    <property type="entry name" value="AMINE OXIDASE"/>
    <property type="match status" value="1"/>
</dbReference>
<feature type="modified residue" description="2',4',5'-topaquinone" evidence="1">
    <location>
        <position position="15"/>
    </location>
</feature>
<evidence type="ECO:0000256" key="2">
    <source>
        <dbReference type="RuleBase" id="RU000672"/>
    </source>
</evidence>
<name>A0A7C8M6Y6_9PLEO</name>
<comment type="PTM">
    <text evidence="1 2">Topaquinone (TPQ) is generated by copper-dependent autoxidation of a specific tyrosyl residue.</text>
</comment>
<protein>
    <recommendedName>
        <fullName evidence="2">Amine oxidase</fullName>
        <ecNumber evidence="2">1.4.3.-</ecNumber>
    </recommendedName>
</protein>
<dbReference type="SUPFAM" id="SSF49998">
    <property type="entry name" value="Amine oxidase catalytic domain"/>
    <property type="match status" value="1"/>
</dbReference>
<sequence>MRLLVLQTIITVSNYEYIFIFYFGQNASIHYEVRATGTLSTAPIDVGDHVPYGTVVAPGVLASYHQHLFSLRIDRALEGYKNSLVVEESVPMRFPHDANPFGVGYVAESSIIEKEPGLDLDHS</sequence>
<dbReference type="EMBL" id="JAADJZ010000014">
    <property type="protein sequence ID" value="KAF2870339.1"/>
    <property type="molecule type" value="Genomic_DNA"/>
</dbReference>
<accession>A0A7C8M6Y6</accession>
<keyword evidence="2" id="KW-0560">Oxidoreductase</keyword>
<dbReference type="PROSITE" id="PS01164">
    <property type="entry name" value="COPPER_AMINE_OXID_1"/>
    <property type="match status" value="1"/>
</dbReference>
<dbReference type="Pfam" id="PF01179">
    <property type="entry name" value="Cu_amine_oxid"/>
    <property type="match status" value="1"/>
</dbReference>
<dbReference type="Gene3D" id="2.70.98.20">
    <property type="entry name" value="Copper amine oxidase, catalytic domain"/>
    <property type="match status" value="1"/>
</dbReference>
<dbReference type="AlphaFoldDB" id="A0A7C8M6Y6"/>
<feature type="domain" description="Copper amine oxidase catalytic" evidence="3">
    <location>
        <begin position="2"/>
        <end position="118"/>
    </location>
</feature>
<dbReference type="InterPro" id="IPR015798">
    <property type="entry name" value="Cu_amine_oxidase_C"/>
</dbReference>
<keyword evidence="5" id="KW-1185">Reference proteome</keyword>